<evidence type="ECO:0000313" key="3">
    <source>
        <dbReference type="Proteomes" id="UP000008631"/>
    </source>
</evidence>
<dbReference type="Proteomes" id="UP000008631">
    <property type="component" value="Chromosome"/>
</dbReference>
<sequence length="896" mass="98478">MSASPDPSPGSTALSPLTPPELLAPAGDWECLRAAIENGADAVYLGLRGGHNARARAANFALEELPEVMATLHHRGVKGFVTLNTLVFPRELDDLEPLVRRIAEAGTDAVIVQDLGLVRLIRAITPDLEIHASTQMSVTSASGVRLARELGCARVVLARELSLKEIAAIRREVDLPVEVFVHGALCVAYSGQCLTSEALGGRSANRGACAQACRMPYEIVRDGELMDLDHQKYLVSPQDLAAHDLIPQLAALGVASLKIEGRLKGPEYVAGVVRHYRRVLDQLADRGPEEATRAALDPEAIRTLELTFSRGLTHGFLEGLNHKKLVRGDYAKKRGLFLGQVTSVRGGWIGVNLAAPVKPGDGLVFDGDERLDVPEQGGRVYQLRRLSRRARLDPVDRAEAGLVELAFSRRDLDPNQIHVGQRVWKTDDPELNRALRATFEGGKPRRRLRLDLTLRARLGAPLRLEGRVPEWSRMESGKELHVVVESPEPLVEAHSRPIEEAELRNQLDRLGDTVYQLGRLTIERDPAAHLPKSLLNQMRRALTAQLDRLATAPPHRVLASEPVLPALRRAVPRCDVGTTTTPTESPRLSVLCRNSAQAEAIAALGPDLLTLEYHDLRNYRESIARIRSIAPNLPIHVATPRIEKPGEAPIFRYLMKSKPDGLLVRNHGGLEFCATHKVPFVADFSLNAANELTVALLLDKGASRVTASYDLSLEQVLDLLEPTRLDPSRVEIVLHQHIPMFHMAHCVFCAFLSPGTDKTNCGRPCDRHEVKLRDRVGAEHPLKADVGCRNTLFNATAQSAVRDLPRLRERGAVWYRVELLDEPPQTAAAIVELYQQALQDATIGRSVWTKLNAEFGYGLTRGTFGHQTPESNLVQIRRRSPAHGVREGVGLGGSSP</sequence>
<dbReference type="FunCoup" id="E8QYT0">
    <property type="interactions" value="112"/>
</dbReference>
<dbReference type="SUPFAM" id="SSF51395">
    <property type="entry name" value="FMN-linked oxidoreductases"/>
    <property type="match status" value="1"/>
</dbReference>
<proteinExistence type="predicted"/>
<reference key="1">
    <citation type="submission" date="2010-11" db="EMBL/GenBank/DDBJ databases">
        <title>The complete sequence of chromosome of Isophaera pallida ATCC 43644.</title>
        <authorList>
            <consortium name="US DOE Joint Genome Institute (JGI-PGF)"/>
            <person name="Lucas S."/>
            <person name="Copeland A."/>
            <person name="Lapidus A."/>
            <person name="Bruce D."/>
            <person name="Goodwin L."/>
            <person name="Pitluck S."/>
            <person name="Kyrpides N."/>
            <person name="Mavromatis K."/>
            <person name="Pagani I."/>
            <person name="Ivanova N."/>
            <person name="Saunders E."/>
            <person name="Brettin T."/>
            <person name="Detter J.C."/>
            <person name="Han C."/>
            <person name="Tapia R."/>
            <person name="Land M."/>
            <person name="Hauser L."/>
            <person name="Markowitz V."/>
            <person name="Cheng J.-F."/>
            <person name="Hugenholtz P."/>
            <person name="Woyke T."/>
            <person name="Wu D."/>
            <person name="Eisen J.A."/>
        </authorList>
    </citation>
    <scope>NUCLEOTIDE SEQUENCE</scope>
    <source>
        <strain>ATCC 43644</strain>
    </source>
</reference>
<protein>
    <submittedName>
        <fullName evidence="2">Peptidase U32</fullName>
    </submittedName>
</protein>
<reference evidence="2 3" key="2">
    <citation type="journal article" date="2011" name="Stand. Genomic Sci.">
        <title>Complete genome sequence of Isosphaera pallida type strain (IS1B).</title>
        <authorList>
            <consortium name="US DOE Joint Genome Institute (JGI-PGF)"/>
            <person name="Goker M."/>
            <person name="Cleland D."/>
            <person name="Saunders E."/>
            <person name="Lapidus A."/>
            <person name="Nolan M."/>
            <person name="Lucas S."/>
            <person name="Hammon N."/>
            <person name="Deshpande S."/>
            <person name="Cheng J.F."/>
            <person name="Tapia R."/>
            <person name="Han C."/>
            <person name="Goodwin L."/>
            <person name="Pitluck S."/>
            <person name="Liolios K."/>
            <person name="Pagani I."/>
            <person name="Ivanova N."/>
            <person name="Mavromatis K."/>
            <person name="Pati A."/>
            <person name="Chen A."/>
            <person name="Palaniappan K."/>
            <person name="Land M."/>
            <person name="Hauser L."/>
            <person name="Chang Y.J."/>
            <person name="Jeffries C.D."/>
            <person name="Detter J.C."/>
            <person name="Beck B."/>
            <person name="Woyke T."/>
            <person name="Bristow J."/>
            <person name="Eisen J.A."/>
            <person name="Markowitz V."/>
            <person name="Hugenholtz P."/>
            <person name="Kyrpides N.C."/>
            <person name="Klenk H.P."/>
        </authorList>
    </citation>
    <scope>NUCLEOTIDE SEQUENCE [LARGE SCALE GENOMIC DNA]</scope>
    <source>
        <strain evidence="3">ATCC 43644 / DSM 9630 / IS1B</strain>
    </source>
</reference>
<gene>
    <name evidence="2" type="ordered locus">Isop_0461</name>
</gene>
<evidence type="ECO:0000259" key="1">
    <source>
        <dbReference type="Pfam" id="PF12392"/>
    </source>
</evidence>
<keyword evidence="3" id="KW-1185">Reference proteome</keyword>
<dbReference type="PANTHER" id="PTHR30217">
    <property type="entry name" value="PEPTIDASE U32 FAMILY"/>
    <property type="match status" value="1"/>
</dbReference>
<dbReference type="InterPro" id="IPR051454">
    <property type="entry name" value="RNA/ubiquinone_mod_enzymes"/>
</dbReference>
<dbReference type="STRING" id="575540.Isop_0461"/>
<dbReference type="PANTHER" id="PTHR30217:SF10">
    <property type="entry name" value="23S RRNA 5-HYDROXYCYTIDINE C2501 SYNTHASE"/>
    <property type="match status" value="1"/>
</dbReference>
<dbReference type="Pfam" id="PF01136">
    <property type="entry name" value="Peptidase_U32"/>
    <property type="match status" value="2"/>
</dbReference>
<dbReference type="eggNOG" id="COG0826">
    <property type="taxonomic scope" value="Bacteria"/>
</dbReference>
<dbReference type="AlphaFoldDB" id="E8QYT0"/>
<dbReference type="InterPro" id="IPR020988">
    <property type="entry name" value="Pept_U32_collagenase"/>
</dbReference>
<dbReference type="InterPro" id="IPR001539">
    <property type="entry name" value="Peptidase_U32"/>
</dbReference>
<organism evidence="2 3">
    <name type="scientific">Isosphaera pallida (strain ATCC 43644 / DSM 9630 / IS1B)</name>
    <dbReference type="NCBI Taxonomy" id="575540"/>
    <lineage>
        <taxon>Bacteria</taxon>
        <taxon>Pseudomonadati</taxon>
        <taxon>Planctomycetota</taxon>
        <taxon>Planctomycetia</taxon>
        <taxon>Isosphaerales</taxon>
        <taxon>Isosphaeraceae</taxon>
        <taxon>Isosphaera</taxon>
    </lineage>
</organism>
<dbReference type="HOGENOM" id="CLU_011540_4_0_0"/>
<dbReference type="EMBL" id="CP002353">
    <property type="protein sequence ID" value="ADV61056.1"/>
    <property type="molecule type" value="Genomic_DNA"/>
</dbReference>
<name>E8QYT0_ISOPI</name>
<dbReference type="KEGG" id="ipa:Isop_0461"/>
<dbReference type="Pfam" id="PF12392">
    <property type="entry name" value="DUF3656"/>
    <property type="match status" value="1"/>
</dbReference>
<dbReference type="OrthoDB" id="9807498at2"/>
<feature type="domain" description="Peptidase U32 collagenase" evidence="1">
    <location>
        <begin position="423"/>
        <end position="548"/>
    </location>
</feature>
<dbReference type="RefSeq" id="WP_013563345.1">
    <property type="nucleotide sequence ID" value="NC_014962.1"/>
</dbReference>
<dbReference type="InParanoid" id="E8QYT0"/>
<accession>E8QYT0</accession>
<evidence type="ECO:0000313" key="2">
    <source>
        <dbReference type="EMBL" id="ADV61056.1"/>
    </source>
</evidence>